<sequence length="56" mass="6624">GKDIVLQDEPTKTKLSRQARIYKNKKFRSEQEQIKMFYSSNNNIFPVIDDITFDPS</sequence>
<evidence type="ECO:0000313" key="2">
    <source>
        <dbReference type="Proteomes" id="UP000789920"/>
    </source>
</evidence>
<protein>
    <submittedName>
        <fullName evidence="1">32778_t:CDS:1</fullName>
    </submittedName>
</protein>
<dbReference type="Proteomes" id="UP000789920">
    <property type="component" value="Unassembled WGS sequence"/>
</dbReference>
<evidence type="ECO:0000313" key="1">
    <source>
        <dbReference type="EMBL" id="CAG8743421.1"/>
    </source>
</evidence>
<keyword evidence="2" id="KW-1185">Reference proteome</keyword>
<feature type="non-terminal residue" evidence="1">
    <location>
        <position position="1"/>
    </location>
</feature>
<name>A0ACA9QAQ0_9GLOM</name>
<dbReference type="EMBL" id="CAJVQC010029715">
    <property type="protein sequence ID" value="CAG8743421.1"/>
    <property type="molecule type" value="Genomic_DNA"/>
</dbReference>
<comment type="caution">
    <text evidence="1">The sequence shown here is derived from an EMBL/GenBank/DDBJ whole genome shotgun (WGS) entry which is preliminary data.</text>
</comment>
<reference evidence="1" key="1">
    <citation type="submission" date="2021-06" db="EMBL/GenBank/DDBJ databases">
        <authorList>
            <person name="Kallberg Y."/>
            <person name="Tangrot J."/>
            <person name="Rosling A."/>
        </authorList>
    </citation>
    <scope>NUCLEOTIDE SEQUENCE</scope>
    <source>
        <strain evidence="1">MA461A</strain>
    </source>
</reference>
<organism evidence="1 2">
    <name type="scientific">Racocetra persica</name>
    <dbReference type="NCBI Taxonomy" id="160502"/>
    <lineage>
        <taxon>Eukaryota</taxon>
        <taxon>Fungi</taxon>
        <taxon>Fungi incertae sedis</taxon>
        <taxon>Mucoromycota</taxon>
        <taxon>Glomeromycotina</taxon>
        <taxon>Glomeromycetes</taxon>
        <taxon>Diversisporales</taxon>
        <taxon>Gigasporaceae</taxon>
        <taxon>Racocetra</taxon>
    </lineage>
</organism>
<proteinExistence type="predicted"/>
<accession>A0ACA9QAQ0</accession>
<gene>
    <name evidence="1" type="ORF">RPERSI_LOCUS13396</name>
</gene>